<geneLocation type="plasmid" evidence="2 3">
    <name>pDEIPE01</name>
</geneLocation>
<evidence type="ECO:0000256" key="1">
    <source>
        <dbReference type="SAM" id="MobiDB-lite"/>
    </source>
</evidence>
<reference evidence="3" key="1">
    <citation type="submission" date="2012-03" db="EMBL/GenBank/DDBJ databases">
        <title>Complete sequence of plasmid 1 of Deinococcus peraridilitoris DSM 19664.</title>
        <authorList>
            <person name="Lucas S."/>
            <person name="Copeland A."/>
            <person name="Lapidus A."/>
            <person name="Glavina del Rio T."/>
            <person name="Dalin E."/>
            <person name="Tice H."/>
            <person name="Bruce D."/>
            <person name="Goodwin L."/>
            <person name="Pitluck S."/>
            <person name="Peters L."/>
            <person name="Mikhailova N."/>
            <person name="Lu M."/>
            <person name="Kyrpides N."/>
            <person name="Mavromatis K."/>
            <person name="Ivanova N."/>
            <person name="Brettin T."/>
            <person name="Detter J.C."/>
            <person name="Han C."/>
            <person name="Larimer F."/>
            <person name="Land M."/>
            <person name="Hauser L."/>
            <person name="Markowitz V."/>
            <person name="Cheng J.-F."/>
            <person name="Hugenholtz P."/>
            <person name="Woyke T."/>
            <person name="Wu D."/>
            <person name="Pukall R."/>
            <person name="Steenblock K."/>
            <person name="Brambilla E."/>
            <person name="Klenk H.-P."/>
            <person name="Eisen J.A."/>
        </authorList>
    </citation>
    <scope>NUCLEOTIDE SEQUENCE [LARGE SCALE GENOMIC DNA]</scope>
    <source>
        <strain evidence="3">DSM 19664 / LMG 22246 / CIP 109416 / KR-200</strain>
        <plasmid evidence="3">Plasmid pDEIPE01</plasmid>
    </source>
</reference>
<dbReference type="PATRIC" id="fig|937777.3.peg.4382"/>
<evidence type="ECO:0000313" key="2">
    <source>
        <dbReference type="EMBL" id="AFZ69690.1"/>
    </source>
</evidence>
<keyword evidence="2" id="KW-0614">Plasmid</keyword>
<dbReference type="OrthoDB" id="4774491at2"/>
<accession>L0A9G8</accession>
<feature type="region of interest" description="Disordered" evidence="1">
    <location>
        <begin position="1"/>
        <end position="28"/>
    </location>
</feature>
<evidence type="ECO:0000313" key="3">
    <source>
        <dbReference type="Proteomes" id="UP000010467"/>
    </source>
</evidence>
<sequence length="95" mass="10728">MGKATTFLYQQESGEDRQRENEARDGKMAYGVAAEKAAERAGQELTDEQRKRYGSDLHWAFSLDLDLAYAPRSTACGIPYRLLRRARRGKKGSEA</sequence>
<gene>
    <name evidence="2" type="ordered locus">Deipe_4350</name>
</gene>
<proteinExistence type="predicted"/>
<dbReference type="RefSeq" id="WP_015231590.1">
    <property type="nucleotide sequence ID" value="NC_019789.1"/>
</dbReference>
<name>L0A9G8_DEIPD</name>
<protein>
    <submittedName>
        <fullName evidence="2">Uncharacterized protein</fullName>
    </submittedName>
</protein>
<organism evidence="2 3">
    <name type="scientific">Deinococcus peraridilitoris (strain DSM 19664 / LMG 22246 / CIP 109416 / KR-200)</name>
    <dbReference type="NCBI Taxonomy" id="937777"/>
    <lineage>
        <taxon>Bacteria</taxon>
        <taxon>Thermotogati</taxon>
        <taxon>Deinococcota</taxon>
        <taxon>Deinococci</taxon>
        <taxon>Deinococcales</taxon>
        <taxon>Deinococcaceae</taxon>
        <taxon>Deinococcus</taxon>
    </lineage>
</organism>
<feature type="compositionally biased region" description="Basic and acidic residues" evidence="1">
    <location>
        <begin position="14"/>
        <end position="27"/>
    </location>
</feature>
<dbReference type="Proteomes" id="UP000010467">
    <property type="component" value="Plasmid pDEIPE01"/>
</dbReference>
<dbReference type="HOGENOM" id="CLU_2368200_0_0_0"/>
<dbReference type="KEGG" id="dpd:Deipe_4350"/>
<dbReference type="AlphaFoldDB" id="L0A9G8"/>
<dbReference type="EMBL" id="CP003383">
    <property type="protein sequence ID" value="AFZ69690.1"/>
    <property type="molecule type" value="Genomic_DNA"/>
</dbReference>
<keyword evidence="3" id="KW-1185">Reference proteome</keyword>